<keyword evidence="4" id="KW-0269">Exonuclease</keyword>
<dbReference type="InterPro" id="IPR036397">
    <property type="entry name" value="RNaseH_sf"/>
</dbReference>
<evidence type="ECO:0000256" key="4">
    <source>
        <dbReference type="ARBA" id="ARBA00022839"/>
    </source>
</evidence>
<dbReference type="Proteomes" id="UP000277580">
    <property type="component" value="Unassembled WGS sequence"/>
</dbReference>
<keyword evidence="8" id="KW-1185">Reference proteome</keyword>
<dbReference type="OrthoDB" id="3996471at2759"/>
<evidence type="ECO:0000256" key="1">
    <source>
        <dbReference type="ARBA" id="ARBA00006357"/>
    </source>
</evidence>
<dbReference type="CDD" id="cd06145">
    <property type="entry name" value="REX1_like"/>
    <property type="match status" value="1"/>
</dbReference>
<evidence type="ECO:0000313" key="8">
    <source>
        <dbReference type="Proteomes" id="UP000277580"/>
    </source>
</evidence>
<evidence type="ECO:0000256" key="5">
    <source>
        <dbReference type="SAM" id="MobiDB-lite"/>
    </source>
</evidence>
<feature type="compositionally biased region" description="Basic and acidic residues" evidence="5">
    <location>
        <begin position="308"/>
        <end position="325"/>
    </location>
</feature>
<dbReference type="InterPro" id="IPR034922">
    <property type="entry name" value="REX1-like_exo"/>
</dbReference>
<dbReference type="AlphaFoldDB" id="A0A3N4LEN5"/>
<dbReference type="SMART" id="SM00479">
    <property type="entry name" value="EXOIII"/>
    <property type="match status" value="1"/>
</dbReference>
<dbReference type="SUPFAM" id="SSF53098">
    <property type="entry name" value="Ribonuclease H-like"/>
    <property type="match status" value="1"/>
</dbReference>
<proteinExistence type="inferred from homology"/>
<feature type="region of interest" description="Disordered" evidence="5">
    <location>
        <begin position="31"/>
        <end position="149"/>
    </location>
</feature>
<protein>
    <recommendedName>
        <fullName evidence="6">Exonuclease domain-containing protein</fullName>
    </recommendedName>
</protein>
<comment type="similarity">
    <text evidence="1">Belongs to the REXO1/REXO3 family.</text>
</comment>
<sequence>MFRPLSLWQNIPCPALEARGSCTVTHCLFSHARPPAPPPPPTPAAASPTAPPQPPHSAVPEYNATSTPPPPPPVLSGDPRLRKIIESNSNSNSNSSSSSADSDDRRECKRRRALDDTTPQPGSDAATAVDSSQAPAVKRTKTKVEAAGSAAVVGAPKSILKKSPPVASAAAVLKTTNGVKGATVSSSSVGKSTPTPMATKAAAPAKAVAQGLPAKHGTEAAVAAKPLSLNPRLVPSSPATHAARLHLLTLLHNEYVRLHDGKGDAQALLKLALDEEEKVAREMRSIYPQAMKKRIVRLKNSSVAEFTKQQEEKQKQAAREEEEKRRVKTVQGKIVDNGMNNNKPPLDTGLTPAEELEALGALLQAPLNLAKYKYILEPPTAEEVEAAVRGTEAAGGWEACDRCSSRFQVFDGRRESDGQLASGGKCTYHWGRAAWPSRSSGNRAPKDNEKIFTCCRQRVGQSAGCTTCENHVYKISEAKRLASLWQFIKTPAPPGSQSPQSSPKGISKKPIEKALCLDCEMCYTTHGMELVRLTATAFPSGHVVIDALVRPTGGILDLNSRYSGVFPSHLMAATPHTRLPYPPLPASHTAYINPTAPIPELEEPLQILPSPEAARELLLSYIDADTPLIGHALENDLGVLRLCHGAIVDTAVLFPHARGLPMRNKLKYLVEKHLERRIQVEEEEARGHDSAVDARCAGELVRWKVREEKILEKGRMGTAVVGRKDVKMEVEGGS</sequence>
<dbReference type="InterPro" id="IPR013520">
    <property type="entry name" value="Ribonucl_H"/>
</dbReference>
<evidence type="ECO:0000313" key="7">
    <source>
        <dbReference type="EMBL" id="RPB16415.1"/>
    </source>
</evidence>
<dbReference type="GO" id="GO:0003676">
    <property type="term" value="F:nucleic acid binding"/>
    <property type="evidence" value="ECO:0007669"/>
    <property type="project" value="InterPro"/>
</dbReference>
<dbReference type="InterPro" id="IPR047021">
    <property type="entry name" value="REXO1/3/4-like"/>
</dbReference>
<feature type="compositionally biased region" description="Pro residues" evidence="5">
    <location>
        <begin position="34"/>
        <end position="57"/>
    </location>
</feature>
<dbReference type="PANTHER" id="PTHR12801:SF112">
    <property type="entry name" value="RNA EXONUCLEASE 3"/>
    <property type="match status" value="1"/>
</dbReference>
<evidence type="ECO:0000256" key="2">
    <source>
        <dbReference type="ARBA" id="ARBA00022722"/>
    </source>
</evidence>
<organism evidence="7 8">
    <name type="scientific">Morchella conica CCBAS932</name>
    <dbReference type="NCBI Taxonomy" id="1392247"/>
    <lineage>
        <taxon>Eukaryota</taxon>
        <taxon>Fungi</taxon>
        <taxon>Dikarya</taxon>
        <taxon>Ascomycota</taxon>
        <taxon>Pezizomycotina</taxon>
        <taxon>Pezizomycetes</taxon>
        <taxon>Pezizales</taxon>
        <taxon>Morchellaceae</taxon>
        <taxon>Morchella</taxon>
    </lineage>
</organism>
<dbReference type="GO" id="GO:0004527">
    <property type="term" value="F:exonuclease activity"/>
    <property type="evidence" value="ECO:0007669"/>
    <property type="project" value="UniProtKB-KW"/>
</dbReference>
<gene>
    <name evidence="7" type="ORF">P167DRAFT_562376</name>
</gene>
<feature type="compositionally biased region" description="Low complexity" evidence="5">
    <location>
        <begin position="87"/>
        <end position="99"/>
    </location>
</feature>
<dbReference type="Gene3D" id="3.30.420.10">
    <property type="entry name" value="Ribonuclease H-like superfamily/Ribonuclease H"/>
    <property type="match status" value="1"/>
</dbReference>
<evidence type="ECO:0000259" key="6">
    <source>
        <dbReference type="SMART" id="SM00479"/>
    </source>
</evidence>
<accession>A0A3N4LEN5</accession>
<dbReference type="InParanoid" id="A0A3N4LEN5"/>
<feature type="region of interest" description="Disordered" evidence="5">
    <location>
        <begin position="307"/>
        <end position="328"/>
    </location>
</feature>
<dbReference type="GO" id="GO:0005634">
    <property type="term" value="C:nucleus"/>
    <property type="evidence" value="ECO:0007669"/>
    <property type="project" value="TreeGrafter"/>
</dbReference>
<dbReference type="InterPro" id="IPR012337">
    <property type="entry name" value="RNaseH-like_sf"/>
</dbReference>
<reference evidence="7 8" key="1">
    <citation type="journal article" date="2018" name="Nat. Ecol. Evol.">
        <title>Pezizomycetes genomes reveal the molecular basis of ectomycorrhizal truffle lifestyle.</title>
        <authorList>
            <person name="Murat C."/>
            <person name="Payen T."/>
            <person name="Noel B."/>
            <person name="Kuo A."/>
            <person name="Morin E."/>
            <person name="Chen J."/>
            <person name="Kohler A."/>
            <person name="Krizsan K."/>
            <person name="Balestrini R."/>
            <person name="Da Silva C."/>
            <person name="Montanini B."/>
            <person name="Hainaut M."/>
            <person name="Levati E."/>
            <person name="Barry K.W."/>
            <person name="Belfiori B."/>
            <person name="Cichocki N."/>
            <person name="Clum A."/>
            <person name="Dockter R.B."/>
            <person name="Fauchery L."/>
            <person name="Guy J."/>
            <person name="Iotti M."/>
            <person name="Le Tacon F."/>
            <person name="Lindquist E.A."/>
            <person name="Lipzen A."/>
            <person name="Malagnac F."/>
            <person name="Mello A."/>
            <person name="Molinier V."/>
            <person name="Miyauchi S."/>
            <person name="Poulain J."/>
            <person name="Riccioni C."/>
            <person name="Rubini A."/>
            <person name="Sitrit Y."/>
            <person name="Splivallo R."/>
            <person name="Traeger S."/>
            <person name="Wang M."/>
            <person name="Zifcakova L."/>
            <person name="Wipf D."/>
            <person name="Zambonelli A."/>
            <person name="Paolocci F."/>
            <person name="Nowrousian M."/>
            <person name="Ottonello S."/>
            <person name="Baldrian P."/>
            <person name="Spatafora J.W."/>
            <person name="Henrissat B."/>
            <person name="Nagy L.G."/>
            <person name="Aury J.M."/>
            <person name="Wincker P."/>
            <person name="Grigoriev I.V."/>
            <person name="Bonfante P."/>
            <person name="Martin F.M."/>
        </authorList>
    </citation>
    <scope>NUCLEOTIDE SEQUENCE [LARGE SCALE GENOMIC DNA]</scope>
    <source>
        <strain evidence="7 8">CCBAS932</strain>
    </source>
</reference>
<feature type="domain" description="Exonuclease" evidence="6">
    <location>
        <begin position="513"/>
        <end position="710"/>
    </location>
</feature>
<dbReference type="EMBL" id="ML119109">
    <property type="protein sequence ID" value="RPB16415.1"/>
    <property type="molecule type" value="Genomic_DNA"/>
</dbReference>
<dbReference type="STRING" id="1392247.A0A3N4LEN5"/>
<name>A0A3N4LEN5_9PEZI</name>
<keyword evidence="2" id="KW-0540">Nuclease</keyword>
<dbReference type="PANTHER" id="PTHR12801">
    <property type="entry name" value="RNA EXONUCLEASE REXO1 / RECO3 FAMILY MEMBER-RELATED"/>
    <property type="match status" value="1"/>
</dbReference>
<keyword evidence="3" id="KW-0378">Hydrolase</keyword>
<evidence type="ECO:0000256" key="3">
    <source>
        <dbReference type="ARBA" id="ARBA00022801"/>
    </source>
</evidence>